<comment type="caution">
    <text evidence="2">The sequence shown here is derived from an EMBL/GenBank/DDBJ whole genome shotgun (WGS) entry which is preliminary data.</text>
</comment>
<keyword evidence="3" id="KW-1185">Reference proteome</keyword>
<evidence type="ECO:0000313" key="3">
    <source>
        <dbReference type="Proteomes" id="UP000607653"/>
    </source>
</evidence>
<accession>A0A822ZV00</accession>
<dbReference type="AlphaFoldDB" id="A0A822ZV00"/>
<organism evidence="2 3">
    <name type="scientific">Nelumbo nucifera</name>
    <name type="common">Sacred lotus</name>
    <dbReference type="NCBI Taxonomy" id="4432"/>
    <lineage>
        <taxon>Eukaryota</taxon>
        <taxon>Viridiplantae</taxon>
        <taxon>Streptophyta</taxon>
        <taxon>Embryophyta</taxon>
        <taxon>Tracheophyta</taxon>
        <taxon>Spermatophyta</taxon>
        <taxon>Magnoliopsida</taxon>
        <taxon>Proteales</taxon>
        <taxon>Nelumbonaceae</taxon>
        <taxon>Nelumbo</taxon>
    </lineage>
</organism>
<dbReference type="EMBL" id="DUZY01000007">
    <property type="protein sequence ID" value="DAD45718.1"/>
    <property type="molecule type" value="Genomic_DNA"/>
</dbReference>
<dbReference type="Proteomes" id="UP000607653">
    <property type="component" value="Unassembled WGS sequence"/>
</dbReference>
<sequence length="44" mass="5658">MQQRWWKLLWQTDSINMRVRENDKRIENGESKREERSSEEYRRC</sequence>
<reference evidence="2 3" key="1">
    <citation type="journal article" date="2020" name="Mol. Biol. Evol.">
        <title>Distinct Expression and Methylation Patterns for Genes with Different Fates following a Single Whole-Genome Duplication in Flowering Plants.</title>
        <authorList>
            <person name="Shi T."/>
            <person name="Rahmani R.S."/>
            <person name="Gugger P.F."/>
            <person name="Wang M."/>
            <person name="Li H."/>
            <person name="Zhang Y."/>
            <person name="Li Z."/>
            <person name="Wang Q."/>
            <person name="Van de Peer Y."/>
            <person name="Marchal K."/>
            <person name="Chen J."/>
        </authorList>
    </citation>
    <scope>NUCLEOTIDE SEQUENCE [LARGE SCALE GENOMIC DNA]</scope>
    <source>
        <tissue evidence="2">Leaf</tissue>
    </source>
</reference>
<name>A0A822ZV00_NELNU</name>
<evidence type="ECO:0000256" key="1">
    <source>
        <dbReference type="SAM" id="MobiDB-lite"/>
    </source>
</evidence>
<feature type="region of interest" description="Disordered" evidence="1">
    <location>
        <begin position="24"/>
        <end position="44"/>
    </location>
</feature>
<gene>
    <name evidence="2" type="ORF">HUJ06_003948</name>
</gene>
<evidence type="ECO:0000313" key="2">
    <source>
        <dbReference type="EMBL" id="DAD45718.1"/>
    </source>
</evidence>
<proteinExistence type="predicted"/>
<protein>
    <submittedName>
        <fullName evidence="2">Uncharacterized protein</fullName>
    </submittedName>
</protein>